<dbReference type="PANTHER" id="PTHR35891">
    <property type="entry name" value="THIOL:DISULFIDE INTERCHANGE PROTEIN DSBA"/>
    <property type="match status" value="1"/>
</dbReference>
<dbReference type="AlphaFoldDB" id="A0A1H7YB45"/>
<dbReference type="SUPFAM" id="SSF52833">
    <property type="entry name" value="Thioredoxin-like"/>
    <property type="match status" value="1"/>
</dbReference>
<keyword evidence="4" id="KW-1015">Disulfide bond</keyword>
<dbReference type="InterPro" id="IPR023205">
    <property type="entry name" value="DsbA/DsbL"/>
</dbReference>
<protein>
    <recommendedName>
        <fullName evidence="2">Thiol:disulfide interchange protein DsbA</fullName>
    </recommendedName>
</protein>
<dbReference type="PANTHER" id="PTHR35891:SF3">
    <property type="entry name" value="THIOL:DISULFIDE INTERCHANGE PROTEIN DSBL"/>
    <property type="match status" value="1"/>
</dbReference>
<feature type="chain" id="PRO_5011789047" description="Thiol:disulfide interchange protein DsbA" evidence="6">
    <location>
        <begin position="28"/>
        <end position="222"/>
    </location>
</feature>
<dbReference type="GO" id="GO:0016491">
    <property type="term" value="F:oxidoreductase activity"/>
    <property type="evidence" value="ECO:0007669"/>
    <property type="project" value="InterPro"/>
</dbReference>
<dbReference type="STRING" id="43775.SAMN04489760_11532"/>
<evidence type="ECO:0000256" key="6">
    <source>
        <dbReference type="SAM" id="SignalP"/>
    </source>
</evidence>
<dbReference type="RefSeq" id="WP_093883705.1">
    <property type="nucleotide sequence ID" value="NZ_FOBS01000015.1"/>
</dbReference>
<evidence type="ECO:0000256" key="4">
    <source>
        <dbReference type="ARBA" id="ARBA00023157"/>
    </source>
</evidence>
<evidence type="ECO:0000256" key="2">
    <source>
        <dbReference type="ARBA" id="ARBA00013831"/>
    </source>
</evidence>
<dbReference type="CDD" id="cd03019">
    <property type="entry name" value="DsbA_DsbA"/>
    <property type="match status" value="1"/>
</dbReference>
<evidence type="ECO:0000256" key="5">
    <source>
        <dbReference type="ARBA" id="ARBA00023284"/>
    </source>
</evidence>
<feature type="domain" description="DSBA-like thioredoxin" evidence="7">
    <location>
        <begin position="48"/>
        <end position="210"/>
    </location>
</feature>
<dbReference type="Pfam" id="PF01323">
    <property type="entry name" value="DSBA"/>
    <property type="match status" value="1"/>
</dbReference>
<proteinExistence type="inferred from homology"/>
<evidence type="ECO:0000259" key="7">
    <source>
        <dbReference type="Pfam" id="PF01323"/>
    </source>
</evidence>
<gene>
    <name evidence="8" type="ORF">SAMN04489760_11532</name>
</gene>
<dbReference type="InterPro" id="IPR036249">
    <property type="entry name" value="Thioredoxin-like_sf"/>
</dbReference>
<keyword evidence="5" id="KW-0676">Redox-active center</keyword>
<dbReference type="InterPro" id="IPR050824">
    <property type="entry name" value="Thiol_disulfide_DsbA"/>
</dbReference>
<dbReference type="OrthoDB" id="9151934at2"/>
<dbReference type="EMBL" id="FOBS01000015">
    <property type="protein sequence ID" value="SEM43084.1"/>
    <property type="molecule type" value="Genomic_DNA"/>
</dbReference>
<organism evidence="8 9">
    <name type="scientific">Syntrophus gentianae</name>
    <dbReference type="NCBI Taxonomy" id="43775"/>
    <lineage>
        <taxon>Bacteria</taxon>
        <taxon>Pseudomonadati</taxon>
        <taxon>Thermodesulfobacteriota</taxon>
        <taxon>Syntrophia</taxon>
        <taxon>Syntrophales</taxon>
        <taxon>Syntrophaceae</taxon>
        <taxon>Syntrophus</taxon>
    </lineage>
</organism>
<keyword evidence="9" id="KW-1185">Reference proteome</keyword>
<evidence type="ECO:0000313" key="9">
    <source>
        <dbReference type="Proteomes" id="UP000198744"/>
    </source>
</evidence>
<evidence type="ECO:0000256" key="1">
    <source>
        <dbReference type="ARBA" id="ARBA00005791"/>
    </source>
</evidence>
<dbReference type="Proteomes" id="UP000198744">
    <property type="component" value="Unassembled WGS sequence"/>
</dbReference>
<reference evidence="8 9" key="1">
    <citation type="submission" date="2016-10" db="EMBL/GenBank/DDBJ databases">
        <authorList>
            <person name="de Groot N.N."/>
        </authorList>
    </citation>
    <scope>NUCLEOTIDE SEQUENCE [LARGE SCALE GENOMIC DNA]</scope>
    <source>
        <strain evidence="8 9">DSM 8423</strain>
    </source>
</reference>
<evidence type="ECO:0000256" key="3">
    <source>
        <dbReference type="ARBA" id="ARBA00022729"/>
    </source>
</evidence>
<keyword evidence="3 6" id="KW-0732">Signal</keyword>
<sequence>MRKGSVALFLALSLVLAFSFFSPVLHAAVQENIYYVTLAKPIPNMGNTVMEVFSYDCIFCYKYDKTVTPKLDKILAGDGIRLSPWHLKTRGRYGVQASELFAALISKDSKAGLNLFDERASFKKAKLAYYKAYHDARERWDKGPDAFLQTGLDAAGISSAEFQRLLKEPATQARLKDWDGAYEIAKVRGIPAFVVKGKYLLFTKNLRSLEDMVAKIKELMAK</sequence>
<dbReference type="InterPro" id="IPR001853">
    <property type="entry name" value="DSBA-like_thioredoxin_dom"/>
</dbReference>
<comment type="similarity">
    <text evidence="1">Belongs to the thioredoxin family. DsbA subfamily.</text>
</comment>
<feature type="signal peptide" evidence="6">
    <location>
        <begin position="1"/>
        <end position="27"/>
    </location>
</feature>
<evidence type="ECO:0000313" key="8">
    <source>
        <dbReference type="EMBL" id="SEM43084.1"/>
    </source>
</evidence>
<dbReference type="Gene3D" id="3.40.30.10">
    <property type="entry name" value="Glutaredoxin"/>
    <property type="match status" value="1"/>
</dbReference>
<name>A0A1H7YB45_9BACT</name>
<accession>A0A1H7YB45</accession>